<feature type="binding site" evidence="10">
    <location>
        <position position="141"/>
    </location>
    <ligand>
        <name>[4Fe-4S] cluster</name>
        <dbReference type="ChEBI" id="CHEBI:49883"/>
        <label>3</label>
    </ligand>
</feature>
<feature type="binding site" evidence="10">
    <location>
        <position position="49"/>
    </location>
    <ligand>
        <name>[4Fe-4S] cluster</name>
        <dbReference type="ChEBI" id="CHEBI:49883"/>
        <label>1</label>
    </ligand>
</feature>
<evidence type="ECO:0000256" key="1">
    <source>
        <dbReference type="ARBA" id="ARBA00022448"/>
    </source>
</evidence>
<dbReference type="InterPro" id="IPR010207">
    <property type="entry name" value="Elect_transpt_cplx_RnfB/RsxB"/>
</dbReference>
<reference evidence="14" key="1">
    <citation type="submission" date="2006-12" db="EMBL/GenBank/DDBJ databases">
        <title>Complete sequence of Halorhodospira halophila SL1.</title>
        <authorList>
            <consortium name="US DOE Joint Genome Institute"/>
            <person name="Copeland A."/>
            <person name="Lucas S."/>
            <person name="Lapidus A."/>
            <person name="Barry K."/>
            <person name="Detter J.C."/>
            <person name="Glavina del Rio T."/>
            <person name="Hammon N."/>
            <person name="Israni S."/>
            <person name="Dalin E."/>
            <person name="Tice H."/>
            <person name="Pitluck S."/>
            <person name="Saunders E."/>
            <person name="Brettin T."/>
            <person name="Bruce D."/>
            <person name="Han C."/>
            <person name="Tapia R."/>
            <person name="Schmutz J."/>
            <person name="Larimer F."/>
            <person name="Land M."/>
            <person name="Hauser L."/>
            <person name="Kyrpides N."/>
            <person name="Mikhailova N."/>
            <person name="Hoff W."/>
            <person name="Richardson P."/>
        </authorList>
    </citation>
    <scope>NUCLEOTIDE SEQUENCE [LARGE SCALE GENOMIC DNA]</scope>
    <source>
        <strain evidence="14">DSM 244 / SL1</strain>
    </source>
</reference>
<feature type="domain" description="4Fe-4S ferredoxin-type" evidence="11">
    <location>
        <begin position="131"/>
        <end position="161"/>
    </location>
</feature>
<evidence type="ECO:0000256" key="10">
    <source>
        <dbReference type="PIRSR" id="PIRSR005784-1"/>
    </source>
</evidence>
<organism evidence="13 14">
    <name type="scientific">Halorhodospira halophila (strain DSM 244 / SL1)</name>
    <name type="common">Ectothiorhodospira halophila (strain DSM 244 / SL1)</name>
    <dbReference type="NCBI Taxonomy" id="349124"/>
    <lineage>
        <taxon>Bacteria</taxon>
        <taxon>Pseudomonadati</taxon>
        <taxon>Pseudomonadota</taxon>
        <taxon>Gammaproteobacteria</taxon>
        <taxon>Chromatiales</taxon>
        <taxon>Ectothiorhodospiraceae</taxon>
        <taxon>Halorhodospira</taxon>
    </lineage>
</organism>
<sequence length="181" mass="18754">MYAAMLVLTGMALLIGFLLAVAAQYLKPPPDETAEAVERVLPGTNCGQCGLPGCSIGAQAVAAGELPVNFCPPGGRAVAEEIARITGQPLVLDDGDDGIRRVARVTREDLCTGCLKCIKACPTDAVIGAPKQIHGVLPEACSGCAACIDVCATGALEMVPEPVTLANWRWPRPTEAYDHAA</sequence>
<dbReference type="Pfam" id="PF14697">
    <property type="entry name" value="Fer4_21"/>
    <property type="match status" value="1"/>
</dbReference>
<feature type="binding site" evidence="10">
    <location>
        <position position="111"/>
    </location>
    <ligand>
        <name>[4Fe-4S] cluster</name>
        <dbReference type="ChEBI" id="CHEBI:49883"/>
        <label>2</label>
    </ligand>
</feature>
<dbReference type="NCBIfam" id="TIGR01944">
    <property type="entry name" value="rnfB"/>
    <property type="match status" value="1"/>
</dbReference>
<reference evidence="13 14" key="2">
    <citation type="journal article" date="2013" name="Stand. Genomic Sci.">
        <title>Complete genome sequence of Halorhodospira halophila SL1.</title>
        <authorList>
            <person name="Challacombe J.F."/>
            <person name="Majid S."/>
            <person name="Deole R."/>
            <person name="Brettin T.S."/>
            <person name="Bruce D."/>
            <person name="Delano S.F."/>
            <person name="Detter J.C."/>
            <person name="Gleasner C.D."/>
            <person name="Han C.S."/>
            <person name="Misra M."/>
            <person name="Reitenga K.G."/>
            <person name="Mikhailova N."/>
            <person name="Woyke T."/>
            <person name="Pitluck S."/>
            <person name="Nolan M."/>
            <person name="Land M.L."/>
            <person name="Saunders E."/>
            <person name="Tapia R."/>
            <person name="Lapidus A."/>
            <person name="Ivanova N."/>
            <person name="Hoff W.D."/>
        </authorList>
    </citation>
    <scope>NUCLEOTIDE SEQUENCE [LARGE SCALE GENOMIC DNA]</scope>
    <source>
        <strain evidence="14">DSM 244 / SL1</strain>
    </source>
</reference>
<dbReference type="PROSITE" id="PS51656">
    <property type="entry name" value="4FE4S"/>
    <property type="match status" value="1"/>
</dbReference>
<evidence type="ECO:0000313" key="13">
    <source>
        <dbReference type="EMBL" id="ABM61078.1"/>
    </source>
</evidence>
<dbReference type="SUPFAM" id="SSF54862">
    <property type="entry name" value="4Fe-4S ferredoxins"/>
    <property type="match status" value="1"/>
</dbReference>
<dbReference type="InterPro" id="IPR016463">
    <property type="entry name" value="RnfB/RsxB_Proteobac"/>
</dbReference>
<dbReference type="KEGG" id="hha:Hhal_0284"/>
<dbReference type="PANTHER" id="PTHR43560:SF1">
    <property type="entry name" value="ION-TRANSLOCATING OXIDOREDUCTASE COMPLEX SUBUNIT B"/>
    <property type="match status" value="1"/>
</dbReference>
<dbReference type="PROSITE" id="PS00198">
    <property type="entry name" value="4FE4S_FER_1"/>
    <property type="match status" value="1"/>
</dbReference>
<evidence type="ECO:0000256" key="9">
    <source>
        <dbReference type="ARBA" id="ARBA00023136"/>
    </source>
</evidence>
<gene>
    <name evidence="13" type="ordered locus">Hhal_0284</name>
</gene>
<keyword evidence="1" id="KW-0813">Transport</keyword>
<dbReference type="Proteomes" id="UP000000647">
    <property type="component" value="Chromosome"/>
</dbReference>
<comment type="cofactor">
    <cofactor evidence="10">
        <name>[4Fe-4S] cluster</name>
        <dbReference type="ChEBI" id="CHEBI:49883"/>
    </cofactor>
    <text evidence="10">Binds 3 [4Fe-4S] clusters.</text>
</comment>
<accession>A1WTR6</accession>
<dbReference type="GO" id="GO:0046872">
    <property type="term" value="F:metal ion binding"/>
    <property type="evidence" value="ECO:0007669"/>
    <property type="project" value="UniProtKB-KW"/>
</dbReference>
<dbReference type="PANTHER" id="PTHR43560">
    <property type="entry name" value="ION-TRANSLOCATING OXIDOREDUCTASE COMPLEX SUBUNIT B"/>
    <property type="match status" value="1"/>
</dbReference>
<dbReference type="PROSITE" id="PS51379">
    <property type="entry name" value="4FE4S_FER_2"/>
    <property type="match status" value="2"/>
</dbReference>
<protein>
    <submittedName>
        <fullName evidence="13">Electron transport complex, RnfABCDGE type, B subunit</fullName>
    </submittedName>
</protein>
<dbReference type="GO" id="GO:0022900">
    <property type="term" value="P:electron transport chain"/>
    <property type="evidence" value="ECO:0007669"/>
    <property type="project" value="InterPro"/>
</dbReference>
<evidence type="ECO:0000256" key="2">
    <source>
        <dbReference type="ARBA" id="ARBA00022485"/>
    </source>
</evidence>
<evidence type="ECO:0000256" key="3">
    <source>
        <dbReference type="ARBA" id="ARBA00022723"/>
    </source>
</evidence>
<feature type="binding site" evidence="10">
    <location>
        <position position="114"/>
    </location>
    <ligand>
        <name>[4Fe-4S] cluster</name>
        <dbReference type="ChEBI" id="CHEBI:49883"/>
        <label>2</label>
    </ligand>
</feature>
<keyword evidence="7 10" id="KW-0408">Iron</keyword>
<dbReference type="Gene3D" id="1.10.15.40">
    <property type="entry name" value="Electron transport complex subunit B, putative Fe-S cluster"/>
    <property type="match status" value="1"/>
</dbReference>
<feature type="domain" description="4Fe-4S" evidence="12">
    <location>
        <begin position="29"/>
        <end position="88"/>
    </location>
</feature>
<dbReference type="InterPro" id="IPR017896">
    <property type="entry name" value="4Fe4S_Fe-S-bd"/>
</dbReference>
<evidence type="ECO:0000259" key="11">
    <source>
        <dbReference type="PROSITE" id="PS51379"/>
    </source>
</evidence>
<feature type="binding site" evidence="10">
    <location>
        <position position="46"/>
    </location>
    <ligand>
        <name>[4Fe-4S] cluster</name>
        <dbReference type="ChEBI" id="CHEBI:49883"/>
        <label>1</label>
    </ligand>
</feature>
<dbReference type="RefSeq" id="WP_011813101.1">
    <property type="nucleotide sequence ID" value="NC_008789.1"/>
</dbReference>
<dbReference type="Pfam" id="PF04060">
    <property type="entry name" value="FeS"/>
    <property type="match status" value="1"/>
</dbReference>
<dbReference type="PIRSF" id="PIRSF005784">
    <property type="entry name" value="Elect_transpt_RnfB"/>
    <property type="match status" value="1"/>
</dbReference>
<keyword evidence="9" id="KW-0472">Membrane</keyword>
<evidence type="ECO:0000313" key="14">
    <source>
        <dbReference type="Proteomes" id="UP000000647"/>
    </source>
</evidence>
<dbReference type="Gene3D" id="3.30.70.20">
    <property type="match status" value="1"/>
</dbReference>
<feature type="binding site" evidence="10">
    <location>
        <position position="121"/>
    </location>
    <ligand>
        <name>[4Fe-4S] cluster</name>
        <dbReference type="ChEBI" id="CHEBI:49883"/>
        <label>3</label>
    </ligand>
</feature>
<evidence type="ECO:0000256" key="6">
    <source>
        <dbReference type="ARBA" id="ARBA00022982"/>
    </source>
</evidence>
<proteinExistence type="predicted"/>
<dbReference type="GO" id="GO:0009055">
    <property type="term" value="F:electron transfer activity"/>
    <property type="evidence" value="ECO:0007669"/>
    <property type="project" value="InterPro"/>
</dbReference>
<keyword evidence="14" id="KW-1185">Reference proteome</keyword>
<evidence type="ECO:0000256" key="7">
    <source>
        <dbReference type="ARBA" id="ARBA00023004"/>
    </source>
</evidence>
<evidence type="ECO:0000256" key="5">
    <source>
        <dbReference type="ARBA" id="ARBA00022967"/>
    </source>
</evidence>
<keyword evidence="2 10" id="KW-0004">4Fe-4S</keyword>
<dbReference type="eggNOG" id="COG2878">
    <property type="taxonomic scope" value="Bacteria"/>
</dbReference>
<dbReference type="AlphaFoldDB" id="A1WTR6"/>
<name>A1WTR6_HALHL</name>
<feature type="binding site" evidence="10">
    <location>
        <position position="117"/>
    </location>
    <ligand>
        <name>[4Fe-4S] cluster</name>
        <dbReference type="ChEBI" id="CHEBI:49883"/>
        <label>2</label>
    </ligand>
</feature>
<feature type="binding site" evidence="10">
    <location>
        <position position="71"/>
    </location>
    <ligand>
        <name>[4Fe-4S] cluster</name>
        <dbReference type="ChEBI" id="CHEBI:49883"/>
        <label>1</label>
    </ligand>
</feature>
<feature type="binding site" evidence="10">
    <location>
        <position position="144"/>
    </location>
    <ligand>
        <name>[4Fe-4S] cluster</name>
        <dbReference type="ChEBI" id="CHEBI:49883"/>
        <label>3</label>
    </ligand>
</feature>
<feature type="domain" description="4Fe-4S ferredoxin-type" evidence="11">
    <location>
        <begin position="101"/>
        <end position="126"/>
    </location>
</feature>
<dbReference type="HOGENOM" id="CLU_063448_2_0_6"/>
<evidence type="ECO:0000256" key="8">
    <source>
        <dbReference type="ARBA" id="ARBA00023014"/>
    </source>
</evidence>
<evidence type="ECO:0000256" key="4">
    <source>
        <dbReference type="ARBA" id="ARBA00022737"/>
    </source>
</evidence>
<keyword evidence="4" id="KW-0677">Repeat</keyword>
<dbReference type="GO" id="GO:0005886">
    <property type="term" value="C:plasma membrane"/>
    <property type="evidence" value="ECO:0007669"/>
    <property type="project" value="InterPro"/>
</dbReference>
<feature type="binding site" evidence="10">
    <location>
        <position position="151"/>
    </location>
    <ligand>
        <name>[4Fe-4S] cluster</name>
        <dbReference type="ChEBI" id="CHEBI:49883"/>
        <label>2</label>
    </ligand>
</feature>
<dbReference type="InterPro" id="IPR007202">
    <property type="entry name" value="4Fe-4S_dom"/>
</dbReference>
<dbReference type="EMBL" id="CP000544">
    <property type="protein sequence ID" value="ABM61078.1"/>
    <property type="molecule type" value="Genomic_DNA"/>
</dbReference>
<keyword evidence="3 10" id="KW-0479">Metal-binding</keyword>
<dbReference type="STRING" id="349124.Hhal_0284"/>
<dbReference type="InterPro" id="IPR050395">
    <property type="entry name" value="4Fe4S_Ferredoxin_RnfB"/>
</dbReference>
<keyword evidence="6" id="KW-0249">Electron transport</keyword>
<dbReference type="InterPro" id="IPR017900">
    <property type="entry name" value="4Fe4S_Fe_S_CS"/>
</dbReference>
<feature type="binding site" evidence="10">
    <location>
        <position position="147"/>
    </location>
    <ligand>
        <name>[4Fe-4S] cluster</name>
        <dbReference type="ChEBI" id="CHEBI:49883"/>
        <label>3</label>
    </ligand>
</feature>
<feature type="binding site" evidence="10">
    <location>
        <position position="54"/>
    </location>
    <ligand>
        <name>[4Fe-4S] cluster</name>
        <dbReference type="ChEBI" id="CHEBI:49883"/>
        <label>1</label>
    </ligand>
</feature>
<dbReference type="OrthoDB" id="9789936at2"/>
<evidence type="ECO:0000259" key="12">
    <source>
        <dbReference type="PROSITE" id="PS51656"/>
    </source>
</evidence>
<keyword evidence="5" id="KW-1278">Translocase</keyword>
<dbReference type="GO" id="GO:0051539">
    <property type="term" value="F:4 iron, 4 sulfur cluster binding"/>
    <property type="evidence" value="ECO:0007669"/>
    <property type="project" value="UniProtKB-KW"/>
</dbReference>
<keyword evidence="8 10" id="KW-0411">Iron-sulfur</keyword>